<dbReference type="Pfam" id="PF00005">
    <property type="entry name" value="ABC_tran"/>
    <property type="match status" value="1"/>
</dbReference>
<keyword evidence="11" id="KW-1185">Reference proteome</keyword>
<dbReference type="GO" id="GO:0016887">
    <property type="term" value="F:ATP hydrolysis activity"/>
    <property type="evidence" value="ECO:0007669"/>
    <property type="project" value="InterPro"/>
</dbReference>
<dbReference type="InterPro" id="IPR003439">
    <property type="entry name" value="ABC_transporter-like_ATP-bd"/>
</dbReference>
<comment type="subcellular location">
    <subcellularLocation>
        <location evidence="1">Cell membrane</location>
        <topology evidence="1">Multi-pass membrane protein</topology>
    </subcellularLocation>
</comment>
<dbReference type="EMBL" id="GG693887">
    <property type="protein sequence ID" value="EES51696.1"/>
    <property type="molecule type" value="Genomic_DNA"/>
</dbReference>
<name>C6I0P1_9BACT</name>
<evidence type="ECO:0000256" key="1">
    <source>
        <dbReference type="ARBA" id="ARBA00004651"/>
    </source>
</evidence>
<feature type="domain" description="ABC transmembrane type-1" evidence="9">
    <location>
        <begin position="30"/>
        <end position="312"/>
    </location>
</feature>
<dbReference type="GO" id="GO:0005524">
    <property type="term" value="F:ATP binding"/>
    <property type="evidence" value="ECO:0007669"/>
    <property type="project" value="UniProtKB-KW"/>
</dbReference>
<evidence type="ECO:0000256" key="6">
    <source>
        <dbReference type="ARBA" id="ARBA00023136"/>
    </source>
</evidence>
<dbReference type="InterPro" id="IPR003593">
    <property type="entry name" value="AAA+_ATPase"/>
</dbReference>
<keyword evidence="5 7" id="KW-1133">Transmembrane helix</keyword>
<evidence type="ECO:0000259" key="8">
    <source>
        <dbReference type="PROSITE" id="PS50893"/>
    </source>
</evidence>
<dbReference type="SUPFAM" id="SSF90123">
    <property type="entry name" value="ABC transporter transmembrane region"/>
    <property type="match status" value="1"/>
</dbReference>
<feature type="transmembrane region" description="Helical" evidence="7">
    <location>
        <begin position="252"/>
        <end position="273"/>
    </location>
</feature>
<keyword evidence="4 10" id="KW-0067">ATP-binding</keyword>
<feature type="transmembrane region" description="Helical" evidence="7">
    <location>
        <begin position="153"/>
        <end position="182"/>
    </location>
</feature>
<dbReference type="PANTHER" id="PTHR43394:SF1">
    <property type="entry name" value="ATP-BINDING CASSETTE SUB-FAMILY B MEMBER 10, MITOCHONDRIAL"/>
    <property type="match status" value="1"/>
</dbReference>
<evidence type="ECO:0000256" key="2">
    <source>
        <dbReference type="ARBA" id="ARBA00022692"/>
    </source>
</evidence>
<dbReference type="PROSITE" id="PS00211">
    <property type="entry name" value="ABC_TRANSPORTER_1"/>
    <property type="match status" value="1"/>
</dbReference>
<dbReference type="AlphaFoldDB" id="C6I0P1"/>
<protein>
    <submittedName>
        <fullName evidence="10">ABC transporter, ATP-binding protein, MsbA family</fullName>
    </submittedName>
</protein>
<reference evidence="10 11" key="1">
    <citation type="journal article" date="2009" name="Appl. Environ. Microbiol.">
        <title>Community genomic and proteomic analyses of chemoautotrophic iron-oxidizing "Leptospirillum rubarum" (Group II) and "Leptospirillum ferrodiazotrophum" (Group III) bacteria in acid mine drainage biofilms.</title>
        <authorList>
            <person name="Goltsman D.S."/>
            <person name="Denef V.J."/>
            <person name="Singer S.W."/>
            <person name="VerBerkmoes N.C."/>
            <person name="Lefsrud M."/>
            <person name="Mueller R.S."/>
            <person name="Dick G.J."/>
            <person name="Sun C.L."/>
            <person name="Wheeler K.E."/>
            <person name="Zemla A."/>
            <person name="Baker B.J."/>
            <person name="Hauser L."/>
            <person name="Land M."/>
            <person name="Shah M.B."/>
            <person name="Thelen M.P."/>
            <person name="Hettich R.L."/>
            <person name="Banfield J.F."/>
        </authorList>
    </citation>
    <scope>NUCLEOTIDE SEQUENCE [LARGE SCALE GENOMIC DNA]</scope>
</reference>
<dbReference type="PROSITE" id="PS50929">
    <property type="entry name" value="ABC_TM1F"/>
    <property type="match status" value="1"/>
</dbReference>
<dbReference type="SUPFAM" id="SSF52540">
    <property type="entry name" value="P-loop containing nucleoside triphosphate hydrolases"/>
    <property type="match status" value="1"/>
</dbReference>
<dbReference type="InterPro" id="IPR027417">
    <property type="entry name" value="P-loop_NTPase"/>
</dbReference>
<proteinExistence type="predicted"/>
<dbReference type="InterPro" id="IPR036640">
    <property type="entry name" value="ABC1_TM_sf"/>
</dbReference>
<dbReference type="PROSITE" id="PS50893">
    <property type="entry name" value="ABC_TRANSPORTER_2"/>
    <property type="match status" value="1"/>
</dbReference>
<feature type="domain" description="ABC transporter" evidence="8">
    <location>
        <begin position="346"/>
        <end position="582"/>
    </location>
</feature>
<evidence type="ECO:0000256" key="7">
    <source>
        <dbReference type="SAM" id="Phobius"/>
    </source>
</evidence>
<dbReference type="FunFam" id="3.40.50.300:FF:000218">
    <property type="entry name" value="Multidrug ABC transporter ATP-binding protein"/>
    <property type="match status" value="1"/>
</dbReference>
<dbReference type="GO" id="GO:0015421">
    <property type="term" value="F:ABC-type oligopeptide transporter activity"/>
    <property type="evidence" value="ECO:0007669"/>
    <property type="project" value="TreeGrafter"/>
</dbReference>
<keyword evidence="3" id="KW-0547">Nucleotide-binding</keyword>
<evidence type="ECO:0000256" key="3">
    <source>
        <dbReference type="ARBA" id="ARBA00022741"/>
    </source>
</evidence>
<feature type="transmembrane region" description="Helical" evidence="7">
    <location>
        <begin position="62"/>
        <end position="86"/>
    </location>
</feature>
<evidence type="ECO:0000313" key="10">
    <source>
        <dbReference type="EMBL" id="EES51696.1"/>
    </source>
</evidence>
<accession>C6I0P1</accession>
<keyword evidence="6 7" id="KW-0472">Membrane</keyword>
<dbReference type="Gene3D" id="1.20.1560.10">
    <property type="entry name" value="ABC transporter type 1, transmembrane domain"/>
    <property type="match status" value="1"/>
</dbReference>
<sequence>MTFFFWKDPAYIRIRPYFHGWVRPYRGKLIGGILLGFVASAMTSGVPLVLKQLIDRIFTEKNTHFLFILPFSFFLLFALKGLAVFYQNYLLRIAALQMVNDVRKTLFSHLVSLPMGYYGREGTGSLMGRVTYDAERLQSGVANTLRDLVQQGFTIVGVLGSMIVMSPRLTLFLMVMLPAVLIPIRKTGKKLKTLSRRTQESFGDVNQHLSETLSSIRLIKGVVSEELEKEKFKAFSDEFVGAQIKTAKYSNLLSPIMETLGALAAGIAVWAGGYAVIKGTLSFGTLVGFIAAAQMLYQPIKGFAGAQADIQQSLAAAERIVDILAVPEERVTSPGAKTITALREGIEFRHISFAYPGTESSALDDVSLSIPAGSFVALVGASGSGKSTLANLLPRFYEPTKGEILWDGMPLSEIAPASLRSVIGFVTQDVVLMNQSIRDNLLYGLTREVPEEELIAAARTAYAHDFISALPKGYDTRVGERGIFLSGGEKQRLALARVVLRDPSLLVLDEATSALDSESEWVVQKALESVMKGRTTIAIAHRLTTIRQAQTVFVLEKGRLIESGSHEELMRTDSRYKSFILHLMRTGEMVPEEIL</sequence>
<dbReference type="GO" id="GO:0005886">
    <property type="term" value="C:plasma membrane"/>
    <property type="evidence" value="ECO:0007669"/>
    <property type="project" value="UniProtKB-SubCell"/>
</dbReference>
<evidence type="ECO:0000256" key="4">
    <source>
        <dbReference type="ARBA" id="ARBA00022840"/>
    </source>
</evidence>
<dbReference type="CDD" id="cd18552">
    <property type="entry name" value="ABC_6TM_MsbA_like"/>
    <property type="match status" value="1"/>
</dbReference>
<dbReference type="Proteomes" id="UP000009374">
    <property type="component" value="Unassembled WGS sequence"/>
</dbReference>
<dbReference type="InterPro" id="IPR017871">
    <property type="entry name" value="ABC_transporter-like_CS"/>
</dbReference>
<organism evidence="10 11">
    <name type="scientific">Leptospirillum ferrodiazotrophum</name>
    <dbReference type="NCBI Taxonomy" id="412449"/>
    <lineage>
        <taxon>Bacteria</taxon>
        <taxon>Pseudomonadati</taxon>
        <taxon>Nitrospirota</taxon>
        <taxon>Nitrospiria</taxon>
        <taxon>Nitrospirales</taxon>
        <taxon>Nitrospiraceae</taxon>
        <taxon>Leptospirillum</taxon>
    </lineage>
</organism>
<keyword evidence="2 7" id="KW-0812">Transmembrane</keyword>
<evidence type="ECO:0000256" key="5">
    <source>
        <dbReference type="ARBA" id="ARBA00022989"/>
    </source>
</evidence>
<dbReference type="InterPro" id="IPR011527">
    <property type="entry name" value="ABC1_TM_dom"/>
</dbReference>
<evidence type="ECO:0000313" key="11">
    <source>
        <dbReference type="Proteomes" id="UP000009374"/>
    </source>
</evidence>
<dbReference type="Gene3D" id="3.40.50.300">
    <property type="entry name" value="P-loop containing nucleotide triphosphate hydrolases"/>
    <property type="match status" value="1"/>
</dbReference>
<dbReference type="SMART" id="SM00382">
    <property type="entry name" value="AAA"/>
    <property type="match status" value="1"/>
</dbReference>
<dbReference type="InterPro" id="IPR039421">
    <property type="entry name" value="Type_1_exporter"/>
</dbReference>
<feature type="transmembrane region" description="Helical" evidence="7">
    <location>
        <begin position="29"/>
        <end position="50"/>
    </location>
</feature>
<evidence type="ECO:0000259" key="9">
    <source>
        <dbReference type="PROSITE" id="PS50929"/>
    </source>
</evidence>
<gene>
    <name evidence="10" type="ORF">UBAL3_95680132</name>
</gene>
<dbReference type="PANTHER" id="PTHR43394">
    <property type="entry name" value="ATP-DEPENDENT PERMEASE MDL1, MITOCHONDRIAL"/>
    <property type="match status" value="1"/>
</dbReference>
<dbReference type="Pfam" id="PF00664">
    <property type="entry name" value="ABC_membrane"/>
    <property type="match status" value="1"/>
</dbReference>